<protein>
    <submittedName>
        <fullName evidence="1">DUF309 domain-containing protein</fullName>
    </submittedName>
</protein>
<dbReference type="PANTHER" id="PTHR34796:SF1">
    <property type="entry name" value="EXPRESSED PROTEIN"/>
    <property type="match status" value="1"/>
</dbReference>
<keyword evidence="2" id="KW-1185">Reference proteome</keyword>
<comment type="caution">
    <text evidence="1">The sequence shown here is derived from an EMBL/GenBank/DDBJ whole genome shotgun (WGS) entry which is preliminary data.</text>
</comment>
<reference evidence="1 2" key="1">
    <citation type="submission" date="2020-08" db="EMBL/GenBank/DDBJ databases">
        <title>A Genomic Blueprint of the Chicken Gut Microbiome.</title>
        <authorList>
            <person name="Gilroy R."/>
            <person name="Ravi A."/>
            <person name="Getino M."/>
            <person name="Pursley I."/>
            <person name="Horton D.L."/>
            <person name="Alikhan N.-F."/>
            <person name="Baker D."/>
            <person name="Gharbi K."/>
            <person name="Hall N."/>
            <person name="Watson M."/>
            <person name="Adriaenssens E.M."/>
            <person name="Foster-Nyarko E."/>
            <person name="Jarju S."/>
            <person name="Secka A."/>
            <person name="Antonio M."/>
            <person name="Oren A."/>
            <person name="Chaudhuri R."/>
            <person name="La Ragione R.M."/>
            <person name="Hildebrand F."/>
            <person name="Pallen M.J."/>
        </authorList>
    </citation>
    <scope>NUCLEOTIDE SEQUENCE [LARGE SCALE GENOMIC DNA]</scope>
    <source>
        <strain evidence="1 2">A46</strain>
    </source>
</reference>
<dbReference type="InterPro" id="IPR005500">
    <property type="entry name" value="DUF309"/>
</dbReference>
<gene>
    <name evidence="1" type="ORF">H9635_00695</name>
</gene>
<dbReference type="EMBL" id="JACSPZ010000001">
    <property type="protein sequence ID" value="MBD8035235.1"/>
    <property type="molecule type" value="Genomic_DNA"/>
</dbReference>
<evidence type="ECO:0000313" key="2">
    <source>
        <dbReference type="Proteomes" id="UP000619101"/>
    </source>
</evidence>
<sequence>MHPLFHPLFIDYCAYFNGNEDYFECHEVLEEYWKEIAPKEKFHPLVGYVQLATSMYHWRRENYNGATRMMSKAVLNFEKNRDSPFFDYIDFKELLTVMKNRLRKMQTNEPFLKFTLPLENEQLQTLVQQKISICTPMDAHFIFNKHMLRDRTEILEARQIKKRSRLN</sequence>
<dbReference type="Proteomes" id="UP000619101">
    <property type="component" value="Unassembled WGS sequence"/>
</dbReference>
<dbReference type="InterPro" id="IPR023203">
    <property type="entry name" value="TTHA0068_sf"/>
</dbReference>
<dbReference type="Pfam" id="PF03745">
    <property type="entry name" value="DUF309"/>
    <property type="match status" value="1"/>
</dbReference>
<evidence type="ECO:0000313" key="1">
    <source>
        <dbReference type="EMBL" id="MBD8035235.1"/>
    </source>
</evidence>
<proteinExistence type="predicted"/>
<accession>A0ABR8XTG9</accession>
<organism evidence="1 2">
    <name type="scientific">Solibacillus faecavium</name>
    <dbReference type="NCBI Taxonomy" id="2762221"/>
    <lineage>
        <taxon>Bacteria</taxon>
        <taxon>Bacillati</taxon>
        <taxon>Bacillota</taxon>
        <taxon>Bacilli</taxon>
        <taxon>Bacillales</taxon>
        <taxon>Caryophanaceae</taxon>
        <taxon>Solibacillus</taxon>
    </lineage>
</organism>
<dbReference type="RefSeq" id="WP_191698223.1">
    <property type="nucleotide sequence ID" value="NZ_JACSPZ010000001.1"/>
</dbReference>
<name>A0ABR8XTG9_9BACL</name>
<dbReference type="PANTHER" id="PTHR34796">
    <property type="entry name" value="EXPRESSED PROTEIN"/>
    <property type="match status" value="1"/>
</dbReference>
<dbReference type="SUPFAM" id="SSF140663">
    <property type="entry name" value="TTHA0068-like"/>
    <property type="match status" value="1"/>
</dbReference>
<dbReference type="Gene3D" id="1.10.3450.10">
    <property type="entry name" value="TTHA0068-like"/>
    <property type="match status" value="1"/>
</dbReference>